<comment type="similarity">
    <text evidence="1">Belongs to the 'phage' integrase family.</text>
</comment>
<dbReference type="SUPFAM" id="SSF56349">
    <property type="entry name" value="DNA breaking-rejoining enzymes"/>
    <property type="match status" value="1"/>
</dbReference>
<feature type="domain" description="Tyr recombinase" evidence="4">
    <location>
        <begin position="1"/>
        <end position="139"/>
    </location>
</feature>
<keyword evidence="3" id="KW-0233">DNA recombination</keyword>
<dbReference type="InterPro" id="IPR050090">
    <property type="entry name" value="Tyrosine_recombinase_XerCD"/>
</dbReference>
<evidence type="ECO:0000256" key="2">
    <source>
        <dbReference type="ARBA" id="ARBA00023125"/>
    </source>
</evidence>
<dbReference type="EMBL" id="CP021131">
    <property type="protein sequence ID" value="AWR88194.1"/>
    <property type="molecule type" value="Genomic_DNA"/>
</dbReference>
<evidence type="ECO:0000313" key="6">
    <source>
        <dbReference type="Proteomes" id="UP000263013"/>
    </source>
</evidence>
<dbReference type="Proteomes" id="UP000263013">
    <property type="component" value="Plasmid pMtWR-220"/>
</dbReference>
<accession>A0ABN5M129</accession>
<evidence type="ECO:0000313" key="5">
    <source>
        <dbReference type="EMBL" id="AWR88194.1"/>
    </source>
</evidence>
<proteinExistence type="inferred from homology"/>
<dbReference type="Pfam" id="PF00589">
    <property type="entry name" value="Phage_integrase"/>
    <property type="match status" value="1"/>
</dbReference>
<dbReference type="RefSeq" id="WP_245453152.1">
    <property type="nucleotide sequence ID" value="NZ_CP021131.1"/>
</dbReference>
<dbReference type="Gene3D" id="1.10.443.10">
    <property type="entry name" value="Intergrase catalytic core"/>
    <property type="match status" value="1"/>
</dbReference>
<sequence>MTYQDGIPHAVRVLGKGNKERVVVLSPTAQRALFQWLKHRNLEGHPTSPHLWSHTSGARKGQPFPARTVQAMLKRVAKKAGLKEWAKLTPHKLRHSYASALMEAGRGIDEVKELLGHASIATTQIYVHVSRKGSRRLLGHCRTCWGSAGPCRALRPLTGERRGSARSLCLDPITQGG</sequence>
<name>A0ABN5M129_9DEIN</name>
<evidence type="ECO:0000256" key="3">
    <source>
        <dbReference type="ARBA" id="ARBA00023172"/>
    </source>
</evidence>
<keyword evidence="5" id="KW-0614">Plasmid</keyword>
<evidence type="ECO:0000259" key="4">
    <source>
        <dbReference type="PROSITE" id="PS51898"/>
    </source>
</evidence>
<dbReference type="PANTHER" id="PTHR30349">
    <property type="entry name" value="PHAGE INTEGRASE-RELATED"/>
    <property type="match status" value="1"/>
</dbReference>
<geneLocation type="plasmid" evidence="5 6">
    <name>pMtWR-220</name>
</geneLocation>
<reference evidence="5 6" key="1">
    <citation type="submission" date="2017-05" db="EMBL/GenBank/DDBJ databases">
        <title>Complete genome sequence of Meiothermus taiwanensis WR-220.</title>
        <authorList>
            <person name="Wu W.-L."/>
            <person name="Lo W.-S."/>
            <person name="Kuo C.-H."/>
            <person name="Wu S.-H."/>
        </authorList>
    </citation>
    <scope>NUCLEOTIDE SEQUENCE [LARGE SCALE GENOMIC DNA]</scope>
    <source>
        <strain evidence="5 6">WR-220</strain>
        <plasmid evidence="5 6">pMtWR-220</plasmid>
    </source>
</reference>
<evidence type="ECO:0000256" key="1">
    <source>
        <dbReference type="ARBA" id="ARBA00008857"/>
    </source>
</evidence>
<keyword evidence="6" id="KW-1185">Reference proteome</keyword>
<keyword evidence="2" id="KW-0238">DNA-binding</keyword>
<dbReference type="InterPro" id="IPR002104">
    <property type="entry name" value="Integrase_catalytic"/>
</dbReference>
<organism evidence="5 6">
    <name type="scientific">Meiothermus taiwanensis WR-220</name>
    <dbReference type="NCBI Taxonomy" id="1339250"/>
    <lineage>
        <taxon>Bacteria</taxon>
        <taxon>Thermotogati</taxon>
        <taxon>Deinococcota</taxon>
        <taxon>Deinococci</taxon>
        <taxon>Thermales</taxon>
        <taxon>Thermaceae</taxon>
        <taxon>Meiothermus</taxon>
    </lineage>
</organism>
<gene>
    <name evidence="5" type="ORF">Mtai_v1c29760</name>
</gene>
<protein>
    <submittedName>
        <fullName evidence="5">Integrase/recombinase</fullName>
    </submittedName>
</protein>
<dbReference type="InterPro" id="IPR013762">
    <property type="entry name" value="Integrase-like_cat_sf"/>
</dbReference>
<dbReference type="InterPro" id="IPR011010">
    <property type="entry name" value="DNA_brk_join_enz"/>
</dbReference>
<dbReference type="PANTHER" id="PTHR30349:SF41">
    <property type="entry name" value="INTEGRASE_RECOMBINASE PROTEIN MJ0367-RELATED"/>
    <property type="match status" value="1"/>
</dbReference>
<dbReference type="PROSITE" id="PS51898">
    <property type="entry name" value="TYR_RECOMBINASE"/>
    <property type="match status" value="1"/>
</dbReference>